<proteinExistence type="inferred from homology"/>
<reference evidence="5 6" key="1">
    <citation type="journal article" date="2010" name="Nat. Biotechnol.">
        <title>Genome sequence of the model mushroom Schizophyllum commune.</title>
        <authorList>
            <person name="Ohm R.A."/>
            <person name="de Jong J.F."/>
            <person name="Lugones L.G."/>
            <person name="Aerts A."/>
            <person name="Kothe E."/>
            <person name="Stajich J.E."/>
            <person name="de Vries R.P."/>
            <person name="Record E."/>
            <person name="Levasseur A."/>
            <person name="Baker S.E."/>
            <person name="Bartholomew K.A."/>
            <person name="Coutinho P.M."/>
            <person name="Erdmann S."/>
            <person name="Fowler T.J."/>
            <person name="Gathman A.C."/>
            <person name="Lombard V."/>
            <person name="Henrissat B."/>
            <person name="Knabe N."/>
            <person name="Kuees U."/>
            <person name="Lilly W.W."/>
            <person name="Lindquist E."/>
            <person name="Lucas S."/>
            <person name="Magnuson J.K."/>
            <person name="Piumi F."/>
            <person name="Raudaskoski M."/>
            <person name="Salamov A."/>
            <person name="Schmutz J."/>
            <person name="Schwarze F.W.M.R."/>
            <person name="vanKuyk P.A."/>
            <person name="Horton J.S."/>
            <person name="Grigoriev I.V."/>
            <person name="Woesten H.A.B."/>
        </authorList>
    </citation>
    <scope>NUCLEOTIDE SEQUENCE [LARGE SCALE GENOMIC DNA]</scope>
    <source>
        <strain evidence="6">H4-8 / FGSC 9210</strain>
    </source>
</reference>
<dbReference type="SUPFAM" id="SSF53448">
    <property type="entry name" value="Nucleotide-diphospho-sugar transferases"/>
    <property type="match status" value="1"/>
</dbReference>
<dbReference type="InParanoid" id="D8Q7I4"/>
<dbReference type="EMBL" id="GL377307">
    <property type="protein sequence ID" value="EFI96427.1"/>
    <property type="molecule type" value="Genomic_DNA"/>
</dbReference>
<evidence type="ECO:0000256" key="4">
    <source>
        <dbReference type="SAM" id="SignalP"/>
    </source>
</evidence>
<keyword evidence="2 5" id="KW-0808">Transferase</keyword>
<dbReference type="InterPro" id="IPR002685">
    <property type="entry name" value="Glyco_trans_15"/>
</dbReference>
<dbReference type="FunCoup" id="D8Q7I4">
    <property type="interactions" value="130"/>
</dbReference>
<dbReference type="GO" id="GO:0000032">
    <property type="term" value="P:cell wall mannoprotein biosynthetic process"/>
    <property type="evidence" value="ECO:0007669"/>
    <property type="project" value="TreeGrafter"/>
</dbReference>
<sequence length="385" mass="45267">MHTSARYVILALTILISLHYILSSTHEAYGNATSIDSLASRLRGRPSDKVIVPEEYYDTPAIPGTNHSSPHHDRPSATFVILARNSDLDSTIQSVRNVEDRFNRKYKYPYVFLNDEPFSEEFKSRLSNIISSTAEFGLVPREHWVQPDWIDEEKASASRKKMEEDNIIYGGSLSYRNMCRFNSGFFFRHPLLDKYRWYWRIEPDVQFHCDLDFDPFVYMQENNKVYAFTIAMYEFEATIPTLWSTVKDFIKEHPEYVAEDNAMGFLSDNNGDSYNLCHFWSNFEIADLEFWRGPAYTAFFDYLDKRGGFYYERWGDAPVHSIAAALFAKREQIQFFDEIGYSHNPYTHCPQSEAKWRRGKCACDQKRSFDYDGYSCMRQWDRIQG</sequence>
<dbReference type="eggNOG" id="KOG4472">
    <property type="taxonomic scope" value="Eukaryota"/>
</dbReference>
<dbReference type="PANTHER" id="PTHR31121:SF6">
    <property type="entry name" value="ALPHA-1,2 MANNOSYLTRANSFERASE KTR1"/>
    <property type="match status" value="1"/>
</dbReference>
<evidence type="ECO:0000313" key="6">
    <source>
        <dbReference type="Proteomes" id="UP000007431"/>
    </source>
</evidence>
<dbReference type="OrthoDB" id="439943at2759"/>
<accession>D8Q7I4</accession>
<evidence type="ECO:0000313" key="5">
    <source>
        <dbReference type="EMBL" id="EFI96427.1"/>
    </source>
</evidence>
<dbReference type="KEGG" id="scm:SCHCO_02629206"/>
<gene>
    <name evidence="5" type="ORF">SCHCODRAFT_82470</name>
</gene>
<evidence type="ECO:0000256" key="2">
    <source>
        <dbReference type="ARBA" id="ARBA00022679"/>
    </source>
</evidence>
<feature type="active site" description="Nucleophile" evidence="3">
    <location>
        <position position="284"/>
    </location>
</feature>
<dbReference type="VEuPathDB" id="FungiDB:SCHCODRAFT_02629206"/>
<dbReference type="GO" id="GO:0000026">
    <property type="term" value="F:alpha-1,2-mannosyltransferase activity"/>
    <property type="evidence" value="ECO:0007669"/>
    <property type="project" value="TreeGrafter"/>
</dbReference>
<dbReference type="GeneID" id="9587455"/>
<dbReference type="GO" id="GO:0005794">
    <property type="term" value="C:Golgi apparatus"/>
    <property type="evidence" value="ECO:0007669"/>
    <property type="project" value="TreeGrafter"/>
</dbReference>
<comment type="similarity">
    <text evidence="1">Belongs to the glycosyltransferase 15 family.</text>
</comment>
<dbReference type="Gene3D" id="3.90.550.10">
    <property type="entry name" value="Spore Coat Polysaccharide Biosynthesis Protein SpsA, Chain A"/>
    <property type="match status" value="1"/>
</dbReference>
<dbReference type="GO" id="GO:0006487">
    <property type="term" value="P:protein N-linked glycosylation"/>
    <property type="evidence" value="ECO:0007669"/>
    <property type="project" value="TreeGrafter"/>
</dbReference>
<dbReference type="HOGENOM" id="CLU_024327_4_4_1"/>
<dbReference type="RefSeq" id="XP_003031330.1">
    <property type="nucleotide sequence ID" value="XM_003031284.1"/>
</dbReference>
<dbReference type="InterPro" id="IPR029044">
    <property type="entry name" value="Nucleotide-diphossugar_trans"/>
</dbReference>
<evidence type="ECO:0000256" key="1">
    <source>
        <dbReference type="ARBA" id="ARBA00007677"/>
    </source>
</evidence>
<protein>
    <submittedName>
        <fullName evidence="5">Glycosyltransferase family 15 protein</fullName>
    </submittedName>
</protein>
<feature type="signal peptide" evidence="4">
    <location>
        <begin position="1"/>
        <end position="23"/>
    </location>
</feature>
<dbReference type="Pfam" id="PF01793">
    <property type="entry name" value="Glyco_transf_15"/>
    <property type="match status" value="1"/>
</dbReference>
<keyword evidence="4" id="KW-0732">Signal</keyword>
<dbReference type="FunFam" id="3.90.550.10:FF:000051">
    <property type="entry name" value="Alpha-1,2-mannosyltransferase (Ktr4)"/>
    <property type="match status" value="1"/>
</dbReference>
<dbReference type="PANTHER" id="PTHR31121">
    <property type="entry name" value="ALPHA-1,2 MANNOSYLTRANSFERASE KTR1"/>
    <property type="match status" value="1"/>
</dbReference>
<name>D8Q7I4_SCHCM</name>
<evidence type="ECO:0000256" key="3">
    <source>
        <dbReference type="PIRSR" id="PIRSR018153-1"/>
    </source>
</evidence>
<dbReference type="GO" id="GO:0016020">
    <property type="term" value="C:membrane"/>
    <property type="evidence" value="ECO:0007669"/>
    <property type="project" value="InterPro"/>
</dbReference>
<keyword evidence="6" id="KW-1185">Reference proteome</keyword>
<dbReference type="PIRSF" id="PIRSF018153">
    <property type="entry name" value="Glyco_trans_15"/>
    <property type="match status" value="1"/>
</dbReference>
<feature type="chain" id="PRO_5003120615" evidence="4">
    <location>
        <begin position="24"/>
        <end position="385"/>
    </location>
</feature>
<dbReference type="AlphaFoldDB" id="D8Q7I4"/>
<dbReference type="Proteomes" id="UP000007431">
    <property type="component" value="Unassembled WGS sequence"/>
</dbReference>
<organism evidence="6">
    <name type="scientific">Schizophyllum commune (strain H4-8 / FGSC 9210)</name>
    <name type="common">Split gill fungus</name>
    <dbReference type="NCBI Taxonomy" id="578458"/>
    <lineage>
        <taxon>Eukaryota</taxon>
        <taxon>Fungi</taxon>
        <taxon>Dikarya</taxon>
        <taxon>Basidiomycota</taxon>
        <taxon>Agaricomycotina</taxon>
        <taxon>Agaricomycetes</taxon>
        <taxon>Agaricomycetidae</taxon>
        <taxon>Agaricales</taxon>
        <taxon>Schizophyllaceae</taxon>
        <taxon>Schizophyllum</taxon>
    </lineage>
</organism>
<dbReference type="OMA" id="YTQCPLN"/>